<dbReference type="InterPro" id="IPR001623">
    <property type="entry name" value="DnaJ_domain"/>
</dbReference>
<dbReference type="Proteomes" id="UP000184394">
    <property type="component" value="Unassembled WGS sequence"/>
</dbReference>
<dbReference type="SUPFAM" id="SSF46565">
    <property type="entry name" value="Chaperone J-domain"/>
    <property type="match status" value="1"/>
</dbReference>
<dbReference type="CDD" id="cd06257">
    <property type="entry name" value="DnaJ"/>
    <property type="match status" value="1"/>
</dbReference>
<gene>
    <name evidence="2" type="ORF">SAMN04487860_106113</name>
</gene>
<dbReference type="GO" id="GO:0006260">
    <property type="term" value="P:DNA replication"/>
    <property type="evidence" value="ECO:0007669"/>
    <property type="project" value="UniProtKB-KW"/>
</dbReference>
<evidence type="ECO:0000256" key="1">
    <source>
        <dbReference type="ARBA" id="ARBA00022705"/>
    </source>
</evidence>
<evidence type="ECO:0000313" key="2">
    <source>
        <dbReference type="EMBL" id="SHM54371.1"/>
    </source>
</evidence>
<keyword evidence="1" id="KW-0235">DNA replication</keyword>
<protein>
    <recommendedName>
        <fullName evidence="4">J domain-containing protein</fullName>
    </recommendedName>
</protein>
<proteinExistence type="predicted"/>
<dbReference type="RefSeq" id="WP_072950521.1">
    <property type="nucleotide sequence ID" value="NZ_FRCT01000006.1"/>
</dbReference>
<evidence type="ECO:0008006" key="4">
    <source>
        <dbReference type="Google" id="ProtNLM"/>
    </source>
</evidence>
<accession>A0A1M7JN93</accession>
<dbReference type="Gene3D" id="1.10.287.110">
    <property type="entry name" value="DnaJ domain"/>
    <property type="match status" value="1"/>
</dbReference>
<evidence type="ECO:0000313" key="3">
    <source>
        <dbReference type="Proteomes" id="UP000184394"/>
    </source>
</evidence>
<dbReference type="OrthoDB" id="1817326at2"/>
<dbReference type="EMBL" id="FRCT01000006">
    <property type="protein sequence ID" value="SHM54371.1"/>
    <property type="molecule type" value="Genomic_DNA"/>
</dbReference>
<organism evidence="2 3">
    <name type="scientific">Ruminococcus flavefaciens</name>
    <dbReference type="NCBI Taxonomy" id="1265"/>
    <lineage>
        <taxon>Bacteria</taxon>
        <taxon>Bacillati</taxon>
        <taxon>Bacillota</taxon>
        <taxon>Clostridia</taxon>
        <taxon>Eubacteriales</taxon>
        <taxon>Oscillospiraceae</taxon>
        <taxon>Ruminococcus</taxon>
    </lineage>
</organism>
<sequence>MDISDILKCKCCKDIFPEDISLAQPLYMALMLKYHPDKCSDPRAAEASAVINELYGKLKKAHTFKEKLFRCGSRAIEIKYLMSLTQEYGMEYIGERNVYFLIRNELADCYIDSEAKTDLFFREYLPQQILAQAEVFLPLVTHIFNTDEGLLIETCKRSGELPLSRILAFYGGRPDSRHAAWIISRLLGICCYAETRGIVWNCLAEENLFIDPAEHTVRVGGGWWFAAREGSRMTGVQSGVYESLSSLTKTDGIAQHITDLECVKDVARRILPDDAPDAVKKYAESICSSSAFEEMEKWENVIIDGFGGRKFTHMNVRLPDISG</sequence>
<name>A0A1M7JN93_RUMFL</name>
<dbReference type="InterPro" id="IPR036869">
    <property type="entry name" value="J_dom_sf"/>
</dbReference>
<dbReference type="AlphaFoldDB" id="A0A1M7JN93"/>
<reference evidence="2 3" key="1">
    <citation type="submission" date="2016-11" db="EMBL/GenBank/DDBJ databases">
        <authorList>
            <person name="Jaros S."/>
            <person name="Januszkiewicz K."/>
            <person name="Wedrychowicz H."/>
        </authorList>
    </citation>
    <scope>NUCLEOTIDE SEQUENCE [LARGE SCALE GENOMIC DNA]</scope>
    <source>
        <strain evidence="2 3">Y1</strain>
    </source>
</reference>